<organism evidence="1 2">
    <name type="scientific">Sphagnum jensenii</name>
    <dbReference type="NCBI Taxonomy" id="128206"/>
    <lineage>
        <taxon>Eukaryota</taxon>
        <taxon>Viridiplantae</taxon>
        <taxon>Streptophyta</taxon>
        <taxon>Embryophyta</taxon>
        <taxon>Bryophyta</taxon>
        <taxon>Sphagnophytina</taxon>
        <taxon>Sphagnopsida</taxon>
        <taxon>Sphagnales</taxon>
        <taxon>Sphagnaceae</taxon>
        <taxon>Sphagnum</taxon>
    </lineage>
</organism>
<proteinExistence type="predicted"/>
<reference evidence="1" key="1">
    <citation type="submission" date="2024-03" db="EMBL/GenBank/DDBJ databases">
        <authorList>
            <consortium name="ELIXIR-Norway"/>
            <consortium name="Elixir Norway"/>
        </authorList>
    </citation>
    <scope>NUCLEOTIDE SEQUENCE</scope>
</reference>
<protein>
    <recommendedName>
        <fullName evidence="3">Secreted protein</fullName>
    </recommendedName>
</protein>
<evidence type="ECO:0008006" key="3">
    <source>
        <dbReference type="Google" id="ProtNLM"/>
    </source>
</evidence>
<name>A0ABP1BXV6_9BRYO</name>
<evidence type="ECO:0000313" key="1">
    <source>
        <dbReference type="EMBL" id="CAK9881315.1"/>
    </source>
</evidence>
<dbReference type="EMBL" id="OZ023709">
    <property type="protein sequence ID" value="CAK9881315.1"/>
    <property type="molecule type" value="Genomic_DNA"/>
</dbReference>
<accession>A0ABP1BXV6</accession>
<evidence type="ECO:0000313" key="2">
    <source>
        <dbReference type="Proteomes" id="UP001497522"/>
    </source>
</evidence>
<dbReference type="Proteomes" id="UP001497522">
    <property type="component" value="Chromosome 8"/>
</dbReference>
<keyword evidence="2" id="KW-1185">Reference proteome</keyword>
<sequence length="70" mass="7576">MAAAAAAHVLVSSCCCCYTAVNQSFALTVKKQARIAPGKLILLDTQWLTPASPGEEGHHHHLLLRLRAKR</sequence>
<gene>
    <name evidence="1" type="ORF">CSSPJE1EN2_LOCUS22679</name>
</gene>